<accession>A0A2V1DUY3</accession>
<dbReference type="OrthoDB" id="10651458at2759"/>
<organism evidence="1 2">
    <name type="scientific">Periconia macrospinosa</name>
    <dbReference type="NCBI Taxonomy" id="97972"/>
    <lineage>
        <taxon>Eukaryota</taxon>
        <taxon>Fungi</taxon>
        <taxon>Dikarya</taxon>
        <taxon>Ascomycota</taxon>
        <taxon>Pezizomycotina</taxon>
        <taxon>Dothideomycetes</taxon>
        <taxon>Pleosporomycetidae</taxon>
        <taxon>Pleosporales</taxon>
        <taxon>Massarineae</taxon>
        <taxon>Periconiaceae</taxon>
        <taxon>Periconia</taxon>
    </lineage>
</organism>
<evidence type="ECO:0000313" key="1">
    <source>
        <dbReference type="EMBL" id="PVI01084.1"/>
    </source>
</evidence>
<dbReference type="AlphaFoldDB" id="A0A2V1DUY3"/>
<dbReference type="EMBL" id="KZ805363">
    <property type="protein sequence ID" value="PVI01084.1"/>
    <property type="molecule type" value="Genomic_DNA"/>
</dbReference>
<dbReference type="Proteomes" id="UP000244855">
    <property type="component" value="Unassembled WGS sequence"/>
</dbReference>
<evidence type="ECO:0000313" key="2">
    <source>
        <dbReference type="Proteomes" id="UP000244855"/>
    </source>
</evidence>
<reference evidence="1 2" key="1">
    <citation type="journal article" date="2018" name="Sci. Rep.">
        <title>Comparative genomics provides insights into the lifestyle and reveals functional heterogeneity of dark septate endophytic fungi.</title>
        <authorList>
            <person name="Knapp D.G."/>
            <person name="Nemeth J.B."/>
            <person name="Barry K."/>
            <person name="Hainaut M."/>
            <person name="Henrissat B."/>
            <person name="Johnson J."/>
            <person name="Kuo A."/>
            <person name="Lim J.H.P."/>
            <person name="Lipzen A."/>
            <person name="Nolan M."/>
            <person name="Ohm R.A."/>
            <person name="Tamas L."/>
            <person name="Grigoriev I.V."/>
            <person name="Spatafora J.W."/>
            <person name="Nagy L.G."/>
            <person name="Kovacs G.M."/>
        </authorList>
    </citation>
    <scope>NUCLEOTIDE SEQUENCE [LARGE SCALE GENOMIC DNA]</scope>
    <source>
        <strain evidence="1 2">DSE2036</strain>
    </source>
</reference>
<proteinExistence type="predicted"/>
<keyword evidence="2" id="KW-1185">Reference proteome</keyword>
<name>A0A2V1DUY3_9PLEO</name>
<gene>
    <name evidence="1" type="ORF">DM02DRAFT_706493</name>
</gene>
<sequence>MHSSSIEGRRSKSLRDPVFTLGVATLAHDIVFAPRSTPEDLGPPQCYLEWKNLMHLGDHDSQTRLGDAFNYIEQELETFPFALNGKRAQAGVAEMIEIRKLWLEFVRSLFETMVTRTHSWVLDRVNEIVDNAKADYDAVVDAHGVPNARDAAKELLEAW</sequence>
<protein>
    <submittedName>
        <fullName evidence="1">Uncharacterized protein</fullName>
    </submittedName>
</protein>